<dbReference type="PANTHER" id="PTHR37945:SF1">
    <property type="entry name" value="EXTRACELLULAR TUNGSTATE BINDING PROTEIN"/>
    <property type="match status" value="1"/>
</dbReference>
<sequence>VKDSKTAAAALKKIALASAVFVSRGDDSGTHKKEKQLWEAAGLKPEGEWYREAGQGMGKVLQMAGEMEAYTMTDRGTWLAYMNKSPLQIVLEGDETLFNPYGIIAVSAKKYPDANQAGAQALIDWLVSEEGQQLIGDFKINGKQLFIPSAGEEAEVQDEAV</sequence>
<proteinExistence type="predicted"/>
<dbReference type="InterPro" id="IPR052738">
    <property type="entry name" value="ABC-Tungstate_binding"/>
</dbReference>
<dbReference type="Gene3D" id="3.40.190.10">
    <property type="entry name" value="Periplasmic binding protein-like II"/>
    <property type="match status" value="1"/>
</dbReference>
<protein>
    <recommendedName>
        <fullName evidence="1">PBP domain-containing protein</fullName>
    </recommendedName>
</protein>
<dbReference type="SUPFAM" id="SSF53850">
    <property type="entry name" value="Periplasmic binding protein-like II"/>
    <property type="match status" value="1"/>
</dbReference>
<name>A0A7R8X4V2_9CRUS</name>
<dbReference type="PANTHER" id="PTHR37945">
    <property type="entry name" value="EXTRACELLULAR TUNGSTATE BINDING PROTEIN"/>
    <property type="match status" value="1"/>
</dbReference>
<feature type="non-terminal residue" evidence="2">
    <location>
        <position position="1"/>
    </location>
</feature>
<dbReference type="AlphaFoldDB" id="A0A7R8X4V2"/>
<evidence type="ECO:0000259" key="1">
    <source>
        <dbReference type="Pfam" id="PF12849"/>
    </source>
</evidence>
<evidence type="ECO:0000313" key="2">
    <source>
        <dbReference type="EMBL" id="CAD7239800.1"/>
    </source>
</evidence>
<dbReference type="EMBL" id="OB742110">
    <property type="protein sequence ID" value="CAD7239800.1"/>
    <property type="molecule type" value="Genomic_DNA"/>
</dbReference>
<accession>A0A7R8X4V2</accession>
<reference evidence="2" key="1">
    <citation type="submission" date="2020-11" db="EMBL/GenBank/DDBJ databases">
        <authorList>
            <person name="Tran Van P."/>
        </authorList>
    </citation>
    <scope>NUCLEOTIDE SEQUENCE</scope>
</reference>
<feature type="domain" description="PBP" evidence="1">
    <location>
        <begin position="5"/>
        <end position="130"/>
    </location>
</feature>
<dbReference type="InterPro" id="IPR024370">
    <property type="entry name" value="PBP_domain"/>
</dbReference>
<gene>
    <name evidence="2" type="ORF">CTOB1V02_LOCUS17615</name>
</gene>
<organism evidence="2">
    <name type="scientific">Cyprideis torosa</name>
    <dbReference type="NCBI Taxonomy" id="163714"/>
    <lineage>
        <taxon>Eukaryota</taxon>
        <taxon>Metazoa</taxon>
        <taxon>Ecdysozoa</taxon>
        <taxon>Arthropoda</taxon>
        <taxon>Crustacea</taxon>
        <taxon>Oligostraca</taxon>
        <taxon>Ostracoda</taxon>
        <taxon>Podocopa</taxon>
        <taxon>Podocopida</taxon>
        <taxon>Cytherocopina</taxon>
        <taxon>Cytheroidea</taxon>
        <taxon>Cytherideidae</taxon>
        <taxon>Cyprideis</taxon>
    </lineage>
</organism>
<dbReference type="Pfam" id="PF12849">
    <property type="entry name" value="PBP_like_2"/>
    <property type="match status" value="1"/>
</dbReference>
<dbReference type="OrthoDB" id="10260248at2759"/>
<feature type="non-terminal residue" evidence="2">
    <location>
        <position position="161"/>
    </location>
</feature>